<name>A0A8C9S2V8_SCLFO</name>
<dbReference type="InterPro" id="IPR000048">
    <property type="entry name" value="IQ_motif_EF-hand-BS"/>
</dbReference>
<keyword evidence="4" id="KW-1185">Reference proteome</keyword>
<reference evidence="3" key="3">
    <citation type="submission" date="2025-09" db="UniProtKB">
        <authorList>
            <consortium name="Ensembl"/>
        </authorList>
    </citation>
    <scope>IDENTIFICATION</scope>
</reference>
<dbReference type="Pfam" id="PF00612">
    <property type="entry name" value="IQ"/>
    <property type="match status" value="3"/>
</dbReference>
<evidence type="ECO:0000256" key="2">
    <source>
        <dbReference type="SAM" id="MobiDB-lite"/>
    </source>
</evidence>
<dbReference type="GeneTree" id="ENSGT00390000011270"/>
<protein>
    <submittedName>
        <fullName evidence="3">Spermatogenesis associated 17</fullName>
    </submittedName>
</protein>
<reference evidence="3 4" key="1">
    <citation type="submission" date="2019-04" db="EMBL/GenBank/DDBJ databases">
        <authorList>
            <consortium name="Wellcome Sanger Institute Data Sharing"/>
        </authorList>
    </citation>
    <scope>NUCLEOTIDE SEQUENCE [LARGE SCALE GENOMIC DNA]</scope>
</reference>
<evidence type="ECO:0000313" key="4">
    <source>
        <dbReference type="Proteomes" id="UP000694397"/>
    </source>
</evidence>
<evidence type="ECO:0000256" key="1">
    <source>
        <dbReference type="SAM" id="Coils"/>
    </source>
</evidence>
<keyword evidence="1" id="KW-0175">Coiled coil</keyword>
<dbReference type="Ensembl" id="ENSSFOT00015029036.2">
    <property type="protein sequence ID" value="ENSSFOP00015028712.2"/>
    <property type="gene ID" value="ENSSFOG00015018438.2"/>
</dbReference>
<accession>A0A8C9S2V8</accession>
<proteinExistence type="predicted"/>
<dbReference type="AlphaFoldDB" id="A0A8C9S2V8"/>
<dbReference type="Gene3D" id="1.20.5.190">
    <property type="match status" value="1"/>
</dbReference>
<evidence type="ECO:0000313" key="3">
    <source>
        <dbReference type="Ensembl" id="ENSSFOP00015028712.2"/>
    </source>
</evidence>
<dbReference type="Proteomes" id="UP000694397">
    <property type="component" value="Chromosome 15"/>
</dbReference>
<dbReference type="CDD" id="cd23767">
    <property type="entry name" value="IQCD"/>
    <property type="match status" value="1"/>
</dbReference>
<reference evidence="3" key="2">
    <citation type="submission" date="2025-08" db="UniProtKB">
        <authorList>
            <consortium name="Ensembl"/>
        </authorList>
    </citation>
    <scope>IDENTIFICATION</scope>
</reference>
<dbReference type="SUPFAM" id="SSF52540">
    <property type="entry name" value="P-loop containing nucleoside triphosphate hydrolases"/>
    <property type="match status" value="1"/>
</dbReference>
<gene>
    <name evidence="3" type="primary">SPATA17</name>
    <name evidence="3" type="synonym">spata17</name>
</gene>
<dbReference type="OrthoDB" id="190375at2759"/>
<organism evidence="3 4">
    <name type="scientific">Scleropages formosus</name>
    <name type="common">Asian bonytongue</name>
    <name type="synonym">Osteoglossum formosum</name>
    <dbReference type="NCBI Taxonomy" id="113540"/>
    <lineage>
        <taxon>Eukaryota</taxon>
        <taxon>Metazoa</taxon>
        <taxon>Chordata</taxon>
        <taxon>Craniata</taxon>
        <taxon>Vertebrata</taxon>
        <taxon>Euteleostomi</taxon>
        <taxon>Actinopterygii</taxon>
        <taxon>Neopterygii</taxon>
        <taxon>Teleostei</taxon>
        <taxon>Osteoglossocephala</taxon>
        <taxon>Osteoglossomorpha</taxon>
        <taxon>Osteoglossiformes</taxon>
        <taxon>Osteoglossidae</taxon>
        <taxon>Scleropages</taxon>
    </lineage>
</organism>
<feature type="region of interest" description="Disordered" evidence="2">
    <location>
        <begin position="222"/>
        <end position="248"/>
    </location>
</feature>
<dbReference type="PROSITE" id="PS50096">
    <property type="entry name" value="IQ"/>
    <property type="match status" value="3"/>
</dbReference>
<dbReference type="SMART" id="SM00015">
    <property type="entry name" value="IQ"/>
    <property type="match status" value="3"/>
</dbReference>
<dbReference type="InterPro" id="IPR027417">
    <property type="entry name" value="P-loop_NTPase"/>
</dbReference>
<sequence length="366" mass="43695">MYNLAANFRLAACRHHGNARTRSDMARLEWLQRQIEGIKEEHVIENRYVIALVEHSAAVRLQSWFRGCQVRARLRLLHRKATIIQKVWRGFRARNQFRQMVKVSLLFRPNKIFLLIQRRWRGYYVRKYIHNYYALKRYLEGLTIKNEQVRKDLEEFAELQRREMERLAREREGQRKCLQAQRLHFLLSTEQCPGVFNSPYRDFPHEMELRLRSIKPLLAKNAPLRRDSGGSPACSLPPVPSKKPQGPFRDPAEVLQQRYRPLEPTLRVATSITALEEAREELRREEWRSRVIDDIFQPFSNAHKNRKYERTLHGTSSYEQVDYGTKYFREENKEKRQGEKPFKTVFTTDHVFDKFGQFYSSAGKIV</sequence>
<feature type="coiled-coil region" evidence="1">
    <location>
        <begin position="139"/>
        <end position="181"/>
    </location>
</feature>